<feature type="site" description="Transition state stabilizer" evidence="7">
    <location>
        <position position="19"/>
    </location>
</feature>
<dbReference type="EMBL" id="BSND01000003">
    <property type="protein sequence ID" value="GLP98770.1"/>
    <property type="molecule type" value="Genomic_DNA"/>
</dbReference>
<dbReference type="GO" id="GO:0016779">
    <property type="term" value="F:nucleotidyltransferase activity"/>
    <property type="evidence" value="ECO:0007669"/>
    <property type="project" value="UniProtKB-KW"/>
</dbReference>
<dbReference type="PANTHER" id="PTHR32125:SF4">
    <property type="entry name" value="2-C-METHYL-D-ERYTHRITOL 4-PHOSPHATE CYTIDYLYLTRANSFERASE, CHLOROPLASTIC"/>
    <property type="match status" value="1"/>
</dbReference>
<dbReference type="InterPro" id="IPR034683">
    <property type="entry name" value="IspD/TarI"/>
</dbReference>
<evidence type="ECO:0000256" key="4">
    <source>
        <dbReference type="ARBA" id="ARBA00022679"/>
    </source>
</evidence>
<dbReference type="Pfam" id="PF01128">
    <property type="entry name" value="IspD"/>
    <property type="match status" value="1"/>
</dbReference>
<sequence length="236" mass="25565">MSSKQAVWAVVPAAGIGSRMQAEIPKQYLLIDDKPVLQLTLERLASHPAIEGIVIALAENDQWWPSLSLSLSCELLIAKGGKDRSDSVSNALKLLQQHIEHNPWVLVHDAARPCLRHADIDAMLDTLADDAVGGILGIPVSDTVKRVDDNNMIQETVCRQGLWRAATPQMFRLAPLSEALISAAEKSLAVTDEASAIELAGYQPRMVEGHSDNIKITVPQDLALAALYLRQQAGGN</sequence>
<protein>
    <recommendedName>
        <fullName evidence="7">2-C-methyl-D-erythritol 4-phosphate cytidylyltransferase</fullName>
        <ecNumber evidence="7">2.7.7.60</ecNumber>
    </recommendedName>
    <alternativeName>
        <fullName evidence="7">4-diphosphocytidyl-2C-methyl-D-erythritol synthase</fullName>
    </alternativeName>
    <alternativeName>
        <fullName evidence="7">MEP cytidylyltransferase</fullName>
        <shortName evidence="7">MCT</shortName>
    </alternativeName>
</protein>
<comment type="similarity">
    <text evidence="3 7">Belongs to the IspD/TarI cytidylyltransferase family. IspD subfamily.</text>
</comment>
<feature type="site" description="Transition state stabilizer" evidence="7">
    <location>
        <position position="26"/>
    </location>
</feature>
<evidence type="ECO:0000256" key="2">
    <source>
        <dbReference type="ARBA" id="ARBA00004787"/>
    </source>
</evidence>
<comment type="caution">
    <text evidence="8">The sequence shown here is derived from an EMBL/GenBank/DDBJ whole genome shotgun (WGS) entry which is preliminary data.</text>
</comment>
<evidence type="ECO:0000256" key="5">
    <source>
        <dbReference type="ARBA" id="ARBA00022695"/>
    </source>
</evidence>
<name>A0ABQ5TSN2_9GAMM</name>
<reference evidence="8" key="2">
    <citation type="submission" date="2023-01" db="EMBL/GenBank/DDBJ databases">
        <title>Draft genome sequence of Methylophaga thalassica strain NBRC 102424.</title>
        <authorList>
            <person name="Sun Q."/>
            <person name="Mori K."/>
        </authorList>
    </citation>
    <scope>NUCLEOTIDE SEQUENCE</scope>
    <source>
        <strain evidence="8">NBRC 102424</strain>
    </source>
</reference>
<dbReference type="PROSITE" id="PS01295">
    <property type="entry name" value="ISPD"/>
    <property type="match status" value="1"/>
</dbReference>
<evidence type="ECO:0000313" key="9">
    <source>
        <dbReference type="Proteomes" id="UP001161423"/>
    </source>
</evidence>
<accession>A0ABQ5TSN2</accession>
<dbReference type="PANTHER" id="PTHR32125">
    <property type="entry name" value="2-C-METHYL-D-ERYTHRITOL 4-PHOSPHATE CYTIDYLYLTRANSFERASE, CHLOROPLASTIC"/>
    <property type="match status" value="1"/>
</dbReference>
<comment type="catalytic activity">
    <reaction evidence="1 7">
        <text>2-C-methyl-D-erythritol 4-phosphate + CTP + H(+) = 4-CDP-2-C-methyl-D-erythritol + diphosphate</text>
        <dbReference type="Rhea" id="RHEA:13429"/>
        <dbReference type="ChEBI" id="CHEBI:15378"/>
        <dbReference type="ChEBI" id="CHEBI:33019"/>
        <dbReference type="ChEBI" id="CHEBI:37563"/>
        <dbReference type="ChEBI" id="CHEBI:57823"/>
        <dbReference type="ChEBI" id="CHEBI:58262"/>
        <dbReference type="EC" id="2.7.7.60"/>
    </reaction>
</comment>
<dbReference type="InterPro" id="IPR018294">
    <property type="entry name" value="ISPD_synthase_CS"/>
</dbReference>
<dbReference type="NCBIfam" id="TIGR00453">
    <property type="entry name" value="ispD"/>
    <property type="match status" value="1"/>
</dbReference>
<evidence type="ECO:0000256" key="7">
    <source>
        <dbReference type="HAMAP-Rule" id="MF_00108"/>
    </source>
</evidence>
<comment type="function">
    <text evidence="7">Catalyzes the formation of 4-diphosphocytidyl-2-C-methyl-D-erythritol from CTP and 2-C-methyl-D-erythritol 4-phosphate (MEP).</text>
</comment>
<proteinExistence type="inferred from homology"/>
<dbReference type="Proteomes" id="UP001161423">
    <property type="component" value="Unassembled WGS sequence"/>
</dbReference>
<keyword evidence="6 7" id="KW-0414">Isoprene biosynthesis</keyword>
<evidence type="ECO:0000313" key="8">
    <source>
        <dbReference type="EMBL" id="GLP98770.1"/>
    </source>
</evidence>
<reference evidence="8" key="1">
    <citation type="journal article" date="2014" name="Int. J. Syst. Evol. Microbiol.">
        <title>Complete genome of a new Firmicutes species belonging to the dominant human colonic microbiota ('Ruminococcus bicirculans') reveals two chromosomes and a selective capacity to utilize plant glucans.</title>
        <authorList>
            <consortium name="NISC Comparative Sequencing Program"/>
            <person name="Wegmann U."/>
            <person name="Louis P."/>
            <person name="Goesmann A."/>
            <person name="Henrissat B."/>
            <person name="Duncan S.H."/>
            <person name="Flint H.J."/>
        </authorList>
    </citation>
    <scope>NUCLEOTIDE SEQUENCE</scope>
    <source>
        <strain evidence="8">NBRC 102424</strain>
    </source>
</reference>
<feature type="site" description="Positions MEP for the nucleophilic attack" evidence="7">
    <location>
        <position position="215"/>
    </location>
</feature>
<dbReference type="Gene3D" id="3.90.550.10">
    <property type="entry name" value="Spore Coat Polysaccharide Biosynthesis Protein SpsA, Chain A"/>
    <property type="match status" value="1"/>
</dbReference>
<comment type="pathway">
    <text evidence="2 7">Isoprenoid biosynthesis; isopentenyl diphosphate biosynthesis via DXP pathway; isopentenyl diphosphate from 1-deoxy-D-xylulose 5-phosphate: step 2/6.</text>
</comment>
<organism evidence="8 9">
    <name type="scientific">Methylophaga thalassica</name>
    <dbReference type="NCBI Taxonomy" id="40223"/>
    <lineage>
        <taxon>Bacteria</taxon>
        <taxon>Pseudomonadati</taxon>
        <taxon>Pseudomonadota</taxon>
        <taxon>Gammaproteobacteria</taxon>
        <taxon>Thiotrichales</taxon>
        <taxon>Piscirickettsiaceae</taxon>
        <taxon>Methylophaga</taxon>
    </lineage>
</organism>
<feature type="site" description="Positions MEP for the nucleophilic attack" evidence="7">
    <location>
        <position position="159"/>
    </location>
</feature>
<evidence type="ECO:0000256" key="6">
    <source>
        <dbReference type="ARBA" id="ARBA00023229"/>
    </source>
</evidence>
<keyword evidence="4 7" id="KW-0808">Transferase</keyword>
<dbReference type="InterPro" id="IPR029044">
    <property type="entry name" value="Nucleotide-diphossugar_trans"/>
</dbReference>
<gene>
    <name evidence="7 8" type="primary">ispD</name>
    <name evidence="8" type="ORF">GCM10007891_06240</name>
</gene>
<evidence type="ECO:0000256" key="1">
    <source>
        <dbReference type="ARBA" id="ARBA00001282"/>
    </source>
</evidence>
<dbReference type="InterPro" id="IPR050088">
    <property type="entry name" value="IspD/TarI_cytidylyltransf_bact"/>
</dbReference>
<dbReference type="HAMAP" id="MF_00108">
    <property type="entry name" value="IspD"/>
    <property type="match status" value="1"/>
</dbReference>
<dbReference type="RefSeq" id="WP_007145517.1">
    <property type="nucleotide sequence ID" value="NZ_BSND01000003.1"/>
</dbReference>
<dbReference type="InterPro" id="IPR001228">
    <property type="entry name" value="IspD"/>
</dbReference>
<keyword evidence="5 7" id="KW-0548">Nucleotidyltransferase</keyword>
<evidence type="ECO:0000256" key="3">
    <source>
        <dbReference type="ARBA" id="ARBA00009789"/>
    </source>
</evidence>
<keyword evidence="9" id="KW-1185">Reference proteome</keyword>
<dbReference type="EC" id="2.7.7.60" evidence="7"/>
<dbReference type="SUPFAM" id="SSF53448">
    <property type="entry name" value="Nucleotide-diphospho-sugar transferases"/>
    <property type="match status" value="1"/>
</dbReference>
<dbReference type="CDD" id="cd02516">
    <property type="entry name" value="CDP-ME_synthetase"/>
    <property type="match status" value="1"/>
</dbReference>